<keyword evidence="4 7" id="KW-1133">Transmembrane helix</keyword>
<feature type="transmembrane region" description="Helical" evidence="7">
    <location>
        <begin position="38"/>
        <end position="58"/>
    </location>
</feature>
<comment type="similarity">
    <text evidence="7">Belongs to the FtsL family.</text>
</comment>
<evidence type="ECO:0000313" key="11">
    <source>
        <dbReference type="EMBL" id="MCW0952665.1"/>
    </source>
</evidence>
<sequence>MAAIPQYKTNPTPKNQPLKKRHVQRKYAAPKWNLMDKVMAGAVGLTILCMMLLVISMADRAASANNTLSMTTAQYDKLENENNDLKQEINDLSSPGRLEKIAKKYGLSMQNNNVRNVK</sequence>
<keyword evidence="3 7" id="KW-0812">Transmembrane</keyword>
<comment type="function">
    <text evidence="7">Essential cell division protein.</text>
</comment>
<dbReference type="Proteomes" id="UP001526225">
    <property type="component" value="Unassembled WGS sequence"/>
</dbReference>
<feature type="region of interest" description="Disordered" evidence="10">
    <location>
        <begin position="1"/>
        <end position="24"/>
    </location>
</feature>
<dbReference type="InterPro" id="IPR011922">
    <property type="entry name" value="Cell_div_FtsL"/>
</dbReference>
<evidence type="ECO:0000256" key="3">
    <source>
        <dbReference type="ARBA" id="ARBA00022692"/>
    </source>
</evidence>
<protein>
    <recommendedName>
        <fullName evidence="7 8">Cell division protein FtsL</fullName>
    </recommendedName>
</protein>
<evidence type="ECO:0000256" key="7">
    <source>
        <dbReference type="HAMAP-Rule" id="MF_00910"/>
    </source>
</evidence>
<dbReference type="NCBIfam" id="TIGR02209">
    <property type="entry name" value="ftsL_broad"/>
    <property type="match status" value="1"/>
</dbReference>
<keyword evidence="5 7" id="KW-0472">Membrane</keyword>
<keyword evidence="1 7" id="KW-1003">Cell membrane</keyword>
<keyword evidence="2 7" id="KW-0132">Cell division</keyword>
<evidence type="ECO:0000256" key="1">
    <source>
        <dbReference type="ARBA" id="ARBA00022475"/>
    </source>
</evidence>
<keyword evidence="12" id="KW-1185">Reference proteome</keyword>
<evidence type="ECO:0000256" key="2">
    <source>
        <dbReference type="ARBA" id="ARBA00022618"/>
    </source>
</evidence>
<evidence type="ECO:0000313" key="12">
    <source>
        <dbReference type="Proteomes" id="UP001526225"/>
    </source>
</evidence>
<reference evidence="11 12" key="1">
    <citation type="submission" date="2022-10" db="EMBL/GenBank/DDBJ databases">
        <title>Weissella fermenti sp. nov., isolated from fermented cabbage.</title>
        <authorList>
            <person name="Lee J.K."/>
            <person name="Baek J.H."/>
            <person name="Choi D.G."/>
            <person name="Kim J.M."/>
            <person name="Jeon C.O."/>
        </authorList>
    </citation>
    <scope>NUCLEOTIDE SEQUENCE [LARGE SCALE GENOMIC DNA]</scope>
    <source>
        <strain evidence="11 12">KACC 18534</strain>
    </source>
</reference>
<accession>A0ABT3E2L4</accession>
<dbReference type="InterPro" id="IPR007060">
    <property type="entry name" value="FtsL/DivIC"/>
</dbReference>
<gene>
    <name evidence="7 11" type="primary">ftsL</name>
    <name evidence="11" type="ORF">OIT44_01055</name>
</gene>
<name>A0ABT3E2L4_9LACO</name>
<evidence type="ECO:0000256" key="5">
    <source>
        <dbReference type="ARBA" id="ARBA00023136"/>
    </source>
</evidence>
<evidence type="ECO:0000256" key="10">
    <source>
        <dbReference type="SAM" id="MobiDB-lite"/>
    </source>
</evidence>
<comment type="subcellular location">
    <subcellularLocation>
        <location evidence="7">Cell membrane</location>
        <topology evidence="7">Single-pass type II membrane protein</topology>
    </subcellularLocation>
    <text evidence="7">Localizes to the division septum where it forms a ring structure.</text>
</comment>
<keyword evidence="9" id="KW-0175">Coiled coil</keyword>
<dbReference type="HAMAP" id="MF_00910">
    <property type="entry name" value="FtsL"/>
    <property type="match status" value="1"/>
</dbReference>
<dbReference type="EMBL" id="JAOZFE010000001">
    <property type="protein sequence ID" value="MCW0952665.1"/>
    <property type="molecule type" value="Genomic_DNA"/>
</dbReference>
<evidence type="ECO:0000256" key="8">
    <source>
        <dbReference type="NCBIfam" id="TIGR02209"/>
    </source>
</evidence>
<proteinExistence type="inferred from homology"/>
<organism evidence="11 12">
    <name type="scientific">Weissella ceti</name>
    <dbReference type="NCBI Taxonomy" id="759620"/>
    <lineage>
        <taxon>Bacteria</taxon>
        <taxon>Bacillati</taxon>
        <taxon>Bacillota</taxon>
        <taxon>Bacilli</taxon>
        <taxon>Lactobacillales</taxon>
        <taxon>Lactobacillaceae</taxon>
        <taxon>Weissella</taxon>
    </lineage>
</organism>
<dbReference type="RefSeq" id="WP_213409276.1">
    <property type="nucleotide sequence ID" value="NZ_CP074441.1"/>
</dbReference>
<comment type="caution">
    <text evidence="11">The sequence shown here is derived from an EMBL/GenBank/DDBJ whole genome shotgun (WGS) entry which is preliminary data.</text>
</comment>
<feature type="coiled-coil region" evidence="9">
    <location>
        <begin position="61"/>
        <end position="95"/>
    </location>
</feature>
<evidence type="ECO:0000256" key="9">
    <source>
        <dbReference type="SAM" id="Coils"/>
    </source>
</evidence>
<dbReference type="GO" id="GO:0051301">
    <property type="term" value="P:cell division"/>
    <property type="evidence" value="ECO:0007669"/>
    <property type="project" value="UniProtKB-KW"/>
</dbReference>
<keyword evidence="6 7" id="KW-0131">Cell cycle</keyword>
<dbReference type="Pfam" id="PF04977">
    <property type="entry name" value="DivIC"/>
    <property type="match status" value="1"/>
</dbReference>
<evidence type="ECO:0000256" key="4">
    <source>
        <dbReference type="ARBA" id="ARBA00022989"/>
    </source>
</evidence>
<evidence type="ECO:0000256" key="6">
    <source>
        <dbReference type="ARBA" id="ARBA00023306"/>
    </source>
</evidence>